<evidence type="ECO:0000256" key="10">
    <source>
        <dbReference type="ARBA" id="ARBA00029409"/>
    </source>
</evidence>
<accession>A0A518N3S8</accession>
<evidence type="ECO:0000256" key="13">
    <source>
        <dbReference type="SAM" id="MobiDB-lite"/>
    </source>
</evidence>
<dbReference type="Gene3D" id="3.30.70.560">
    <property type="entry name" value="7,8-Dihydro-6-hydroxymethylpterin-pyrophosphokinase HPPK"/>
    <property type="match status" value="1"/>
</dbReference>
<dbReference type="EMBL" id="CP042218">
    <property type="protein sequence ID" value="QDW66572.1"/>
    <property type="molecule type" value="Genomic_DNA"/>
</dbReference>
<evidence type="ECO:0000256" key="3">
    <source>
        <dbReference type="ARBA" id="ARBA00013253"/>
    </source>
</evidence>
<dbReference type="Proteomes" id="UP000316584">
    <property type="component" value="Chromosome"/>
</dbReference>
<dbReference type="GO" id="GO:0046654">
    <property type="term" value="P:tetrahydrofolate biosynthetic process"/>
    <property type="evidence" value="ECO:0007669"/>
    <property type="project" value="UniProtKB-UniPathway"/>
</dbReference>
<keyword evidence="5 15" id="KW-0808">Transferase</keyword>
<feature type="domain" description="7,8-dihydro-6-hydroxymethylpterin-pyrophosphokinase" evidence="14">
    <location>
        <begin position="6"/>
        <end position="130"/>
    </location>
</feature>
<comment type="function">
    <text evidence="10">Catalyzes the transfer of pyrophosphate from adenosine triphosphate (ATP) to 6-hydroxymethyl-7,8-dihydropterin, an enzymatic step in folate biosynthesis pathway.</text>
</comment>
<dbReference type="GO" id="GO:0005524">
    <property type="term" value="F:ATP binding"/>
    <property type="evidence" value="ECO:0007669"/>
    <property type="project" value="UniProtKB-KW"/>
</dbReference>
<dbReference type="EC" id="2.7.6.3" evidence="3"/>
<organism evidence="15 16">
    <name type="scientific">Luteimonas granuli</name>
    <dbReference type="NCBI Taxonomy" id="1176533"/>
    <lineage>
        <taxon>Bacteria</taxon>
        <taxon>Pseudomonadati</taxon>
        <taxon>Pseudomonadota</taxon>
        <taxon>Gammaproteobacteria</taxon>
        <taxon>Lysobacterales</taxon>
        <taxon>Lysobacteraceae</taxon>
        <taxon>Luteimonas</taxon>
    </lineage>
</organism>
<dbReference type="SUPFAM" id="SSF55083">
    <property type="entry name" value="6-hydroxymethyl-7,8-dihydropterin pyrophosphokinase, HPPK"/>
    <property type="match status" value="1"/>
</dbReference>
<dbReference type="KEGG" id="lug:FPZ22_06425"/>
<dbReference type="GO" id="GO:0016301">
    <property type="term" value="F:kinase activity"/>
    <property type="evidence" value="ECO:0007669"/>
    <property type="project" value="UniProtKB-KW"/>
</dbReference>
<dbReference type="AlphaFoldDB" id="A0A518N3S8"/>
<evidence type="ECO:0000256" key="9">
    <source>
        <dbReference type="ARBA" id="ARBA00022909"/>
    </source>
</evidence>
<feature type="region of interest" description="Disordered" evidence="13">
    <location>
        <begin position="162"/>
        <end position="185"/>
    </location>
</feature>
<keyword evidence="8" id="KW-0067">ATP-binding</keyword>
<dbReference type="NCBIfam" id="TIGR01498">
    <property type="entry name" value="folK"/>
    <property type="match status" value="1"/>
</dbReference>
<comment type="similarity">
    <text evidence="2">Belongs to the HPPK family.</text>
</comment>
<dbReference type="GO" id="GO:0046656">
    <property type="term" value="P:folic acid biosynthetic process"/>
    <property type="evidence" value="ECO:0007669"/>
    <property type="project" value="UniProtKB-KW"/>
</dbReference>
<evidence type="ECO:0000256" key="12">
    <source>
        <dbReference type="ARBA" id="ARBA00033413"/>
    </source>
</evidence>
<dbReference type="UniPathway" id="UPA00077">
    <property type="reaction ID" value="UER00155"/>
</dbReference>
<dbReference type="PANTHER" id="PTHR43071">
    <property type="entry name" value="2-AMINO-4-HYDROXY-6-HYDROXYMETHYLDIHYDROPTERIDINE PYROPHOSPHOKINASE"/>
    <property type="match status" value="1"/>
</dbReference>
<evidence type="ECO:0000256" key="5">
    <source>
        <dbReference type="ARBA" id="ARBA00022679"/>
    </source>
</evidence>
<evidence type="ECO:0000256" key="7">
    <source>
        <dbReference type="ARBA" id="ARBA00022777"/>
    </source>
</evidence>
<keyword evidence="6" id="KW-0547">Nucleotide-binding</keyword>
<dbReference type="GO" id="GO:0003848">
    <property type="term" value="F:2-amino-4-hydroxy-6-hydroxymethyldihydropteridine diphosphokinase activity"/>
    <property type="evidence" value="ECO:0007669"/>
    <property type="project" value="UniProtKB-EC"/>
</dbReference>
<keyword evidence="9" id="KW-0289">Folate biosynthesis</keyword>
<dbReference type="CDD" id="cd00483">
    <property type="entry name" value="HPPK"/>
    <property type="match status" value="1"/>
</dbReference>
<comment type="pathway">
    <text evidence="1">Cofactor biosynthesis; tetrahydrofolate biosynthesis; 2-amino-4-hydroxy-6-hydroxymethyl-7,8-dihydropteridine diphosphate from 7,8-dihydroneopterin triphosphate: step 4/4.</text>
</comment>
<dbReference type="InterPro" id="IPR035907">
    <property type="entry name" value="Hppk_sf"/>
</dbReference>
<evidence type="ECO:0000256" key="1">
    <source>
        <dbReference type="ARBA" id="ARBA00005051"/>
    </source>
</evidence>
<dbReference type="PANTHER" id="PTHR43071:SF1">
    <property type="entry name" value="2-AMINO-4-HYDROXY-6-HYDROXYMETHYLDIHYDROPTERIDINE PYROPHOSPHOKINASE"/>
    <property type="match status" value="1"/>
</dbReference>
<proteinExistence type="inferred from homology"/>
<evidence type="ECO:0000256" key="8">
    <source>
        <dbReference type="ARBA" id="ARBA00022840"/>
    </source>
</evidence>
<keyword evidence="16" id="KW-1185">Reference proteome</keyword>
<gene>
    <name evidence="15" type="primary">folK</name>
    <name evidence="15" type="ORF">FPZ22_06425</name>
</gene>
<evidence type="ECO:0000313" key="16">
    <source>
        <dbReference type="Proteomes" id="UP000316584"/>
    </source>
</evidence>
<evidence type="ECO:0000256" key="4">
    <source>
        <dbReference type="ARBA" id="ARBA00016218"/>
    </source>
</evidence>
<dbReference type="OrthoDB" id="9790168at2"/>
<keyword evidence="7 15" id="KW-0418">Kinase</keyword>
<evidence type="ECO:0000256" key="11">
    <source>
        <dbReference type="ARBA" id="ARBA00029766"/>
    </source>
</evidence>
<dbReference type="InterPro" id="IPR000550">
    <property type="entry name" value="Hppk"/>
</dbReference>
<evidence type="ECO:0000256" key="2">
    <source>
        <dbReference type="ARBA" id="ARBA00005810"/>
    </source>
</evidence>
<protein>
    <recommendedName>
        <fullName evidence="4">2-amino-4-hydroxy-6-hydroxymethyldihydropteridine pyrophosphokinase</fullName>
        <ecNumber evidence="3">2.7.6.3</ecNumber>
    </recommendedName>
    <alternativeName>
        <fullName evidence="11">6-hydroxymethyl-7,8-dihydropterin pyrophosphokinase</fullName>
    </alternativeName>
    <alternativeName>
        <fullName evidence="12">7,8-dihydro-6-hydroxymethylpterin-pyrophosphokinase</fullName>
    </alternativeName>
</protein>
<evidence type="ECO:0000313" key="15">
    <source>
        <dbReference type="EMBL" id="QDW66572.1"/>
    </source>
</evidence>
<evidence type="ECO:0000259" key="14">
    <source>
        <dbReference type="Pfam" id="PF01288"/>
    </source>
</evidence>
<name>A0A518N3S8_9GAMM</name>
<evidence type="ECO:0000256" key="6">
    <source>
        <dbReference type="ARBA" id="ARBA00022741"/>
    </source>
</evidence>
<dbReference type="Pfam" id="PF01288">
    <property type="entry name" value="HPPK"/>
    <property type="match status" value="1"/>
</dbReference>
<reference evidence="15 16" key="1">
    <citation type="submission" date="2019-07" db="EMBL/GenBank/DDBJ databases">
        <title>Full genome sequence of Luteimonas sp. Gr-4.</title>
        <authorList>
            <person name="Im W.-T."/>
        </authorList>
    </citation>
    <scope>NUCLEOTIDE SEQUENCE [LARGE SCALE GENOMIC DNA]</scope>
    <source>
        <strain evidence="15 16">Gr-4</strain>
    </source>
</reference>
<sequence length="185" mass="19291">MGRACLSLGSNVDPERHIALAFAALRARFGDILASDAYRTPAVGFDGADFVNAAAVVDSDLDVLALNDWLHALEDAHGRDRGGPRFGDRTLDIDIVLYDDQVRSGPGNLRLPRGELRHAFVLRPLAEIAPGVLEPVSGSTLAELWAASDERGVAMHRVTLPDVGGDAGPGSGHTPAGAGIQGAAP</sequence>
<dbReference type="RefSeq" id="WP_144891447.1">
    <property type="nucleotide sequence ID" value="NZ_CP042218.1"/>
</dbReference>